<evidence type="ECO:0000256" key="2">
    <source>
        <dbReference type="ARBA" id="ARBA00022605"/>
    </source>
</evidence>
<dbReference type="AlphaFoldDB" id="A0A7X0HBF1"/>
<comment type="cofactor">
    <cofactor evidence="1">
        <name>NAD(+)</name>
        <dbReference type="ChEBI" id="CHEBI:57540"/>
    </cofactor>
</comment>
<dbReference type="EC" id="4.2.3.4" evidence="8"/>
<evidence type="ECO:0000313" key="8">
    <source>
        <dbReference type="EMBL" id="MBB6431290.1"/>
    </source>
</evidence>
<dbReference type="NCBIfam" id="NF004852">
    <property type="entry name" value="PRK06203.1"/>
    <property type="match status" value="1"/>
</dbReference>
<dbReference type="SUPFAM" id="SSF56796">
    <property type="entry name" value="Dehydroquinate synthase-like"/>
    <property type="match status" value="1"/>
</dbReference>
<evidence type="ECO:0000259" key="6">
    <source>
        <dbReference type="Pfam" id="PF01761"/>
    </source>
</evidence>
<dbReference type="Proteomes" id="UP000541810">
    <property type="component" value="Unassembled WGS sequence"/>
</dbReference>
<dbReference type="InterPro" id="IPR056179">
    <property type="entry name" value="DHQS_C"/>
</dbReference>
<gene>
    <name evidence="8" type="ORF">HNQ40_003096</name>
</gene>
<dbReference type="Gene3D" id="1.20.1090.10">
    <property type="entry name" value="Dehydroquinate synthase-like - alpha domain"/>
    <property type="match status" value="1"/>
</dbReference>
<keyword evidence="2" id="KW-0028">Amino-acid biosynthesis</keyword>
<dbReference type="GO" id="GO:0009073">
    <property type="term" value="P:aromatic amino acid family biosynthetic process"/>
    <property type="evidence" value="ECO:0007669"/>
    <property type="project" value="UniProtKB-KW"/>
</dbReference>
<name>A0A7X0HBF1_9BACT</name>
<evidence type="ECO:0000256" key="5">
    <source>
        <dbReference type="ARBA" id="ARBA00023239"/>
    </source>
</evidence>
<evidence type="ECO:0000259" key="7">
    <source>
        <dbReference type="Pfam" id="PF24621"/>
    </source>
</evidence>
<evidence type="ECO:0000256" key="1">
    <source>
        <dbReference type="ARBA" id="ARBA00001911"/>
    </source>
</evidence>
<dbReference type="InterPro" id="IPR030960">
    <property type="entry name" value="DHQS/DOIS_N"/>
</dbReference>
<dbReference type="Gene3D" id="3.40.50.1970">
    <property type="match status" value="1"/>
</dbReference>
<evidence type="ECO:0000313" key="9">
    <source>
        <dbReference type="Proteomes" id="UP000541810"/>
    </source>
</evidence>
<keyword evidence="4" id="KW-0057">Aromatic amino acid biosynthesis</keyword>
<keyword evidence="3" id="KW-0520">NAD</keyword>
<keyword evidence="9" id="KW-1185">Reference proteome</keyword>
<feature type="domain" description="3-dehydroquinate synthase N-terminal" evidence="6">
    <location>
        <begin position="83"/>
        <end position="194"/>
    </location>
</feature>
<evidence type="ECO:0000256" key="3">
    <source>
        <dbReference type="ARBA" id="ARBA00023027"/>
    </source>
</evidence>
<dbReference type="InterPro" id="IPR050071">
    <property type="entry name" value="Dehydroquinate_synthase"/>
</dbReference>
<dbReference type="EMBL" id="JACHGY010000001">
    <property type="protein sequence ID" value="MBB6431290.1"/>
    <property type="molecule type" value="Genomic_DNA"/>
</dbReference>
<dbReference type="PANTHER" id="PTHR43622:SF7">
    <property type="entry name" value="3-DEHYDROQUINATE SYNTHASE, CHLOROPLASTIC"/>
    <property type="match status" value="1"/>
</dbReference>
<organism evidence="8 9">
    <name type="scientific">Algisphaera agarilytica</name>
    <dbReference type="NCBI Taxonomy" id="1385975"/>
    <lineage>
        <taxon>Bacteria</taxon>
        <taxon>Pseudomonadati</taxon>
        <taxon>Planctomycetota</taxon>
        <taxon>Phycisphaerae</taxon>
        <taxon>Phycisphaerales</taxon>
        <taxon>Phycisphaeraceae</taxon>
        <taxon>Algisphaera</taxon>
    </lineage>
</organism>
<keyword evidence="5 8" id="KW-0456">Lyase</keyword>
<dbReference type="GO" id="GO:0003856">
    <property type="term" value="F:3-dehydroquinate synthase activity"/>
    <property type="evidence" value="ECO:0007669"/>
    <property type="project" value="UniProtKB-EC"/>
</dbReference>
<dbReference type="RefSeq" id="WP_184678769.1">
    <property type="nucleotide sequence ID" value="NZ_JACHGY010000001.1"/>
</dbReference>
<dbReference type="CDD" id="cd08198">
    <property type="entry name" value="DHQS-like"/>
    <property type="match status" value="1"/>
</dbReference>
<evidence type="ECO:0000256" key="4">
    <source>
        <dbReference type="ARBA" id="ARBA00023141"/>
    </source>
</evidence>
<feature type="domain" description="3-dehydroquinate synthase C-terminal" evidence="7">
    <location>
        <begin position="196"/>
        <end position="338"/>
    </location>
</feature>
<accession>A0A7X0HBF1</accession>
<dbReference type="GO" id="GO:0008652">
    <property type="term" value="P:amino acid biosynthetic process"/>
    <property type="evidence" value="ECO:0007669"/>
    <property type="project" value="UniProtKB-KW"/>
</dbReference>
<comment type="caution">
    <text evidence="8">The sequence shown here is derived from an EMBL/GenBank/DDBJ whole genome shotgun (WGS) entry which is preliminary data.</text>
</comment>
<dbReference type="Pfam" id="PF01761">
    <property type="entry name" value="DHQ_synthase"/>
    <property type="match status" value="1"/>
</dbReference>
<reference evidence="8 9" key="1">
    <citation type="submission" date="2020-08" db="EMBL/GenBank/DDBJ databases">
        <title>Genomic Encyclopedia of Type Strains, Phase IV (KMG-IV): sequencing the most valuable type-strain genomes for metagenomic binning, comparative biology and taxonomic classification.</title>
        <authorList>
            <person name="Goeker M."/>
        </authorList>
    </citation>
    <scope>NUCLEOTIDE SEQUENCE [LARGE SCALE GENOMIC DNA]</scope>
    <source>
        <strain evidence="8 9">DSM 103725</strain>
    </source>
</reference>
<protein>
    <submittedName>
        <fullName evidence="8">3-dehydroquinate synthase</fullName>
        <ecNumber evidence="8">4.2.3.4</ecNumber>
    </submittedName>
</protein>
<dbReference type="PANTHER" id="PTHR43622">
    <property type="entry name" value="3-DEHYDROQUINATE SYNTHASE"/>
    <property type="match status" value="1"/>
</dbReference>
<proteinExistence type="predicted"/>
<sequence>MPTDHTVHLELPHRVRFTRGAFDVSNPTLAQVLDVRDEPGEPRLWVVVDQGLVESTLTLQRDLKGYVAYHADRLPRLVGFRAMPGGEQGKNDLSLLESLLGEINRLGIDRRSTVLVIGGGALLDMVGFAAAVTHRGVRLVRMPTTTLAQGDSGVGVKNGVNMFGKKNFIGTFAVPHAVVNDLALLDTLSDRDWRCGLAEAVKVALLKDAEFYTLLRDNAEDLARRTSTLSDDVWQRSAQLHLHHITASKADGGGGDPFENLSARPLDFGHWSAHKLEQLTGYELRHGEAVAIGLALDVTYAAHTGLLTPAIATDIKATLTRMGFALAHPELTNPALLDGLNEFREHLGGQLTVTMIRGVADPLDLHEIDTALMQRCIDELTSATQANTR</sequence>
<dbReference type="Pfam" id="PF24621">
    <property type="entry name" value="DHQS_C"/>
    <property type="match status" value="1"/>
</dbReference>